<reference evidence="2 3" key="1">
    <citation type="submission" date="2013-01" db="EMBL/GenBank/DDBJ databases">
        <title>Whole genome shotgun sequence of Gordonia soli NBRC 108243.</title>
        <authorList>
            <person name="Isaki-Nakamura S."/>
            <person name="Hosoyama A."/>
            <person name="Tsuchikane K."/>
            <person name="Ando Y."/>
            <person name="Baba S."/>
            <person name="Ohji S."/>
            <person name="Hamada M."/>
            <person name="Tamura T."/>
            <person name="Yamazoe A."/>
            <person name="Yamazaki S."/>
            <person name="Fujita N."/>
        </authorList>
    </citation>
    <scope>NUCLEOTIDE SEQUENCE [LARGE SCALE GENOMIC DNA]</scope>
    <source>
        <strain evidence="2 3">NBRC 108243</strain>
    </source>
</reference>
<evidence type="ECO:0000256" key="1">
    <source>
        <dbReference type="SAM" id="MobiDB-lite"/>
    </source>
</evidence>
<dbReference type="AlphaFoldDB" id="M0QFR2"/>
<dbReference type="STRING" id="1223545.GS4_01_00480"/>
<comment type="caution">
    <text evidence="2">The sequence shown here is derived from an EMBL/GenBank/DDBJ whole genome shotgun (WGS) entry which is preliminary data.</text>
</comment>
<dbReference type="EMBL" id="BANX01000001">
    <property type="protein sequence ID" value="GAC66247.1"/>
    <property type="molecule type" value="Genomic_DNA"/>
</dbReference>
<organism evidence="2 3">
    <name type="scientific">Gordonia soli NBRC 108243</name>
    <dbReference type="NCBI Taxonomy" id="1223545"/>
    <lineage>
        <taxon>Bacteria</taxon>
        <taxon>Bacillati</taxon>
        <taxon>Actinomycetota</taxon>
        <taxon>Actinomycetes</taxon>
        <taxon>Mycobacteriales</taxon>
        <taxon>Gordoniaceae</taxon>
        <taxon>Gordonia</taxon>
    </lineage>
</organism>
<sequence length="95" mass="9970">MFSDPDRGAGAATVLDADDLCLDSALGGDADTDLGDAGREAQRLERRAGARKVMLAYRIGLAVFDRMLTPTRIGRCTPGSATSPTKQPSGRCPCN</sequence>
<proteinExistence type="predicted"/>
<keyword evidence="3" id="KW-1185">Reference proteome</keyword>
<name>M0QFR2_9ACTN</name>
<evidence type="ECO:0000313" key="3">
    <source>
        <dbReference type="Proteomes" id="UP000011666"/>
    </source>
</evidence>
<evidence type="ECO:0000313" key="2">
    <source>
        <dbReference type="EMBL" id="GAC66247.1"/>
    </source>
</evidence>
<accession>M0QFR2</accession>
<feature type="region of interest" description="Disordered" evidence="1">
    <location>
        <begin position="73"/>
        <end position="95"/>
    </location>
</feature>
<protein>
    <submittedName>
        <fullName evidence="2">Uncharacterized protein</fullName>
    </submittedName>
</protein>
<gene>
    <name evidence="2" type="ORF">GS4_01_00480</name>
</gene>
<dbReference type="Proteomes" id="UP000011666">
    <property type="component" value="Unassembled WGS sequence"/>
</dbReference>
<feature type="compositionally biased region" description="Polar residues" evidence="1">
    <location>
        <begin position="79"/>
        <end position="88"/>
    </location>
</feature>